<accession>U2TCK4</accession>
<evidence type="ECO:0000313" key="2">
    <source>
        <dbReference type="Proteomes" id="UP000016605"/>
    </source>
</evidence>
<proteinExistence type="predicted"/>
<protein>
    <submittedName>
        <fullName evidence="1">Subtilisin inhibitor-like protein 8 domain protein</fullName>
    </submittedName>
</protein>
<evidence type="ECO:0000313" key="1">
    <source>
        <dbReference type="EMBL" id="ERK72427.1"/>
    </source>
</evidence>
<dbReference type="EMBL" id="AWVQ01000130">
    <property type="protein sequence ID" value="ERK72427.1"/>
    <property type="molecule type" value="Genomic_DNA"/>
</dbReference>
<dbReference type="Proteomes" id="UP000016605">
    <property type="component" value="Unassembled WGS sequence"/>
</dbReference>
<dbReference type="HOGENOM" id="CLU_2517859_0_0_11"/>
<gene>
    <name evidence="1" type="ORF">N136_01217</name>
</gene>
<feature type="non-terminal residue" evidence="1">
    <location>
        <position position="86"/>
    </location>
</feature>
<sequence length="86" mass="8927">MIAELRVAAIDDARTPVVVTAVTVVLAPGELIVRADPTAATVRVPSAVELRSVADIRAMARVRAGSDRVPIGRPASVADIRVMASV</sequence>
<comment type="caution">
    <text evidence="1">The sequence shown here is derived from an EMBL/GenBank/DDBJ whole genome shotgun (WGS) entry which is preliminary data.</text>
</comment>
<organism evidence="1 2">
    <name type="scientific">Leifsonia aquatica ATCC 14665</name>
    <dbReference type="NCBI Taxonomy" id="1358026"/>
    <lineage>
        <taxon>Bacteria</taxon>
        <taxon>Bacillati</taxon>
        <taxon>Actinomycetota</taxon>
        <taxon>Actinomycetes</taxon>
        <taxon>Micrococcales</taxon>
        <taxon>Microbacteriaceae</taxon>
        <taxon>Leifsonia</taxon>
    </lineage>
</organism>
<reference evidence="1 2" key="1">
    <citation type="submission" date="2013-08" db="EMBL/GenBank/DDBJ databases">
        <authorList>
            <person name="Weinstock G."/>
            <person name="Sodergren E."/>
            <person name="Wylie T."/>
            <person name="Fulton L."/>
            <person name="Fulton R."/>
            <person name="Fronick C."/>
            <person name="O'Laughlin M."/>
            <person name="Godfrey J."/>
            <person name="Miner T."/>
            <person name="Herter B."/>
            <person name="Appelbaum E."/>
            <person name="Cordes M."/>
            <person name="Lek S."/>
            <person name="Wollam A."/>
            <person name="Pepin K.H."/>
            <person name="Palsikar V.B."/>
            <person name="Mitreva M."/>
            <person name="Wilson R.K."/>
        </authorList>
    </citation>
    <scope>NUCLEOTIDE SEQUENCE [LARGE SCALE GENOMIC DNA]</scope>
    <source>
        <strain evidence="1 2">ATCC 14665</strain>
    </source>
</reference>
<dbReference type="AlphaFoldDB" id="U2TCK4"/>
<name>U2TCK4_LEIAQ</name>